<dbReference type="InterPro" id="IPR002550">
    <property type="entry name" value="CNNM"/>
</dbReference>
<dbReference type="GO" id="GO:0010960">
    <property type="term" value="P:magnesium ion homeostasis"/>
    <property type="evidence" value="ECO:0007669"/>
    <property type="project" value="InterPro"/>
</dbReference>
<name>A0A090M760_OSTTA</name>
<dbReference type="OrthoDB" id="5353557at2759"/>
<dbReference type="RefSeq" id="XP_003079248.2">
    <property type="nucleotide sequence ID" value="XM_003079200.2"/>
</dbReference>
<evidence type="ECO:0000259" key="8">
    <source>
        <dbReference type="PROSITE" id="PS50042"/>
    </source>
</evidence>
<feature type="transmembrane region" description="Helical" evidence="7">
    <location>
        <begin position="160"/>
        <end position="181"/>
    </location>
</feature>
<protein>
    <submittedName>
        <fullName evidence="10">RmlC-like jelly roll fold</fullName>
    </submittedName>
</protein>
<evidence type="ECO:0000256" key="2">
    <source>
        <dbReference type="ARBA" id="ARBA00022692"/>
    </source>
</evidence>
<dbReference type="InterPro" id="IPR014710">
    <property type="entry name" value="RmlC-like_jellyroll"/>
</dbReference>
<evidence type="ECO:0000256" key="1">
    <source>
        <dbReference type="ARBA" id="ARBA00004141"/>
    </source>
</evidence>
<dbReference type="GeneID" id="9835106"/>
<feature type="region of interest" description="Disordered" evidence="6">
    <location>
        <begin position="460"/>
        <end position="479"/>
    </location>
</feature>
<keyword evidence="11" id="KW-1185">Reference proteome</keyword>
<dbReference type="CDD" id="cd04590">
    <property type="entry name" value="CBS_pair_CorC_HlyC_assoc"/>
    <property type="match status" value="1"/>
</dbReference>
<dbReference type="EMBL" id="CAID01000005">
    <property type="protein sequence ID" value="CEF97914.1"/>
    <property type="molecule type" value="Genomic_DNA"/>
</dbReference>
<gene>
    <name evidence="10" type="ORF">OT_ostta05g01490</name>
</gene>
<evidence type="ECO:0000259" key="9">
    <source>
        <dbReference type="PROSITE" id="PS51846"/>
    </source>
</evidence>
<keyword evidence="4 5" id="KW-0472">Membrane</keyword>
<dbReference type="Proteomes" id="UP000009170">
    <property type="component" value="Unassembled WGS sequence"/>
</dbReference>
<dbReference type="Pfam" id="PF25562">
    <property type="entry name" value="CNBH_CNNM2_C"/>
    <property type="match status" value="1"/>
</dbReference>
<organism evidence="10 11">
    <name type="scientific">Ostreococcus tauri</name>
    <name type="common">Marine green alga</name>
    <dbReference type="NCBI Taxonomy" id="70448"/>
    <lineage>
        <taxon>Eukaryota</taxon>
        <taxon>Viridiplantae</taxon>
        <taxon>Chlorophyta</taxon>
        <taxon>Mamiellophyceae</taxon>
        <taxon>Mamiellales</taxon>
        <taxon>Bathycoccaceae</taxon>
        <taxon>Ostreococcus</taxon>
    </lineage>
</organism>
<feature type="domain" description="Cyclic nucleotide-binding" evidence="8">
    <location>
        <begin position="489"/>
        <end position="564"/>
    </location>
</feature>
<proteinExistence type="predicted"/>
<evidence type="ECO:0000256" key="5">
    <source>
        <dbReference type="PROSITE-ProRule" id="PRU01193"/>
    </source>
</evidence>
<reference evidence="11" key="1">
    <citation type="journal article" date="2006" name="Proc. Natl. Acad. Sci. U.S.A.">
        <title>Genome analysis of the smallest free-living eukaryote Ostreococcus tauri unveils many unique features.</title>
        <authorList>
            <person name="Derelle E."/>
            <person name="Ferraz C."/>
            <person name="Rombauts S."/>
            <person name="Rouze P."/>
            <person name="Worden A.Z."/>
            <person name="Robbens S."/>
            <person name="Partensky F."/>
            <person name="Degroeve S."/>
            <person name="Echeynie S."/>
            <person name="Cooke R."/>
            <person name="Saeys Y."/>
            <person name="Wuyts J."/>
            <person name="Jabbari K."/>
            <person name="Bowler C."/>
            <person name="Panaud O."/>
            <person name="Piegu B."/>
            <person name="Ball S.G."/>
            <person name="Ral J.-P."/>
            <person name="Bouget F.-Y."/>
            <person name="Piganeau G."/>
            <person name="De Baets B."/>
            <person name="Picard A."/>
            <person name="Delseny M."/>
            <person name="Demaille J."/>
            <person name="Van de Peer Y."/>
            <person name="Moreau H."/>
        </authorList>
    </citation>
    <scope>NUCLEOTIDE SEQUENCE [LARGE SCALE GENOMIC DNA]</scope>
    <source>
        <strain evidence="11">OTTH 0595 / CCAP 157/2 / RCC745</strain>
    </source>
</reference>
<feature type="transmembrane region" description="Helical" evidence="7">
    <location>
        <begin position="125"/>
        <end position="148"/>
    </location>
</feature>
<reference evidence="10 11" key="2">
    <citation type="journal article" date="2014" name="BMC Genomics">
        <title>An improved genome of the model marine alga Ostreococcus tauri unfolds by assessing Illumina de novo assemblies.</title>
        <authorList>
            <person name="Blanc-Mathieu R."/>
            <person name="Verhelst B."/>
            <person name="Derelle E."/>
            <person name="Rombauts S."/>
            <person name="Bouget F.Y."/>
            <person name="Carre I."/>
            <person name="Chateau A."/>
            <person name="Eyre-Walker A."/>
            <person name="Grimsley N."/>
            <person name="Moreau H."/>
            <person name="Piegu B."/>
            <person name="Rivals E."/>
            <person name="Schackwitz W."/>
            <person name="Van de Peer Y."/>
            <person name="Piganeau G."/>
        </authorList>
    </citation>
    <scope>NUCLEOTIDE SEQUENCE [LARGE SCALE GENOMIC DNA]</scope>
    <source>
        <strain evidence="11">OTTH 0595 / CCAP 157/2 / RCC745</strain>
    </source>
</reference>
<feature type="domain" description="CNNM transmembrane" evidence="9">
    <location>
        <begin position="36"/>
        <end position="221"/>
    </location>
</feature>
<feature type="transmembrane region" description="Helical" evidence="7">
    <location>
        <begin position="44"/>
        <end position="65"/>
    </location>
</feature>
<evidence type="ECO:0000256" key="7">
    <source>
        <dbReference type="SAM" id="Phobius"/>
    </source>
</evidence>
<dbReference type="PANTHER" id="PTHR12064:SF94">
    <property type="entry name" value="UNEXTENDED PROTEIN"/>
    <property type="match status" value="1"/>
</dbReference>
<comment type="caution">
    <text evidence="10">The sequence shown here is derived from an EMBL/GenBank/DDBJ whole genome shotgun (WGS) entry which is preliminary data.</text>
</comment>
<dbReference type="InterPro" id="IPR000595">
    <property type="entry name" value="cNMP-bd_dom"/>
</dbReference>
<feature type="transmembrane region" description="Helical" evidence="7">
    <location>
        <begin position="98"/>
        <end position="119"/>
    </location>
</feature>
<dbReference type="STRING" id="70448.A0A090M760"/>
<keyword evidence="2 5" id="KW-0812">Transmembrane</keyword>
<dbReference type="InterPro" id="IPR045095">
    <property type="entry name" value="ACDP"/>
</dbReference>
<evidence type="ECO:0000256" key="4">
    <source>
        <dbReference type="ARBA" id="ARBA00023136"/>
    </source>
</evidence>
<dbReference type="FunCoup" id="A0A090M760">
    <property type="interactions" value="1171"/>
</dbReference>
<dbReference type="AlphaFoldDB" id="A0A090M760"/>
<dbReference type="Gene3D" id="2.60.120.10">
    <property type="entry name" value="Jelly Rolls"/>
    <property type="match status" value="1"/>
</dbReference>
<sequence length="592" mass="64079">MASTLDACVAACGAAADAACATSCFTSAGYEVAPQPFLDTTPSLVLASCLIMLSALFSGLTLGLMSLDPVGLEIIAEGGAPEDREYAKAIIPVRKNGNLLLCTLLLGNTAVNSMISILLSSVTNGAIGLVTSTLGIVVFGEITPQALCSRHGLYIGAKTIWIMKMFIALLFVVAYPISLILDRILGVDIGTFHTSDELKHLVRVHVENPEGATESGLNHQDATMLTGVLEYKSLTVSDVMTTLDKVYMIDISTKLSFPVLMEIYKSGFTRIPVYEGTRSNIVGILFTKDLILIDPDDEIELSALLAFHGGAHGGFLRYISDTTTLDKVFIEFKNARMHLLCAHDEHGPPRKDGLNAVVTGIITLEDVLEALLKDEIVDETDNLVDVNEPSSIVERRVGHRGADPTKFLSVFEHKMVEDLKLGENEVSAIQAFLSSNVPEFATLGKYPKVLRKLIETAKVEEHDETSSSDSDNSTAGTPGVHRAREYEEDLLFKPGKPSDHFALVLQGQVRVFAGSEDFESELGPWSYIGQSALTKEPYVPDFRAYSCSSTRVLLINRTDYKAALASAAVKAMGAGAKRRLREEVKPSADTED</sequence>
<dbReference type="PANTHER" id="PTHR12064">
    <property type="entry name" value="METAL TRANSPORTER CNNM"/>
    <property type="match status" value="1"/>
</dbReference>
<dbReference type="SUPFAM" id="SSF54631">
    <property type="entry name" value="CBS-domain pair"/>
    <property type="match status" value="1"/>
</dbReference>
<evidence type="ECO:0000256" key="3">
    <source>
        <dbReference type="ARBA" id="ARBA00022989"/>
    </source>
</evidence>
<evidence type="ECO:0000256" key="6">
    <source>
        <dbReference type="SAM" id="MobiDB-lite"/>
    </source>
</evidence>
<dbReference type="InterPro" id="IPR044751">
    <property type="entry name" value="Ion_transp-like_CBS"/>
</dbReference>
<keyword evidence="3 5" id="KW-1133">Transmembrane helix</keyword>
<dbReference type="PROSITE" id="PS51846">
    <property type="entry name" value="CNNM"/>
    <property type="match status" value="1"/>
</dbReference>
<evidence type="ECO:0000313" key="11">
    <source>
        <dbReference type="Proteomes" id="UP000009170"/>
    </source>
</evidence>
<dbReference type="InParanoid" id="A0A090M760"/>
<evidence type="ECO:0000313" key="10">
    <source>
        <dbReference type="EMBL" id="CEF97914.1"/>
    </source>
</evidence>
<dbReference type="KEGG" id="ota:OT_ostta05g01490"/>
<dbReference type="InterPro" id="IPR018490">
    <property type="entry name" value="cNMP-bd_dom_sf"/>
</dbReference>
<dbReference type="Gene3D" id="3.10.580.10">
    <property type="entry name" value="CBS-domain"/>
    <property type="match status" value="1"/>
</dbReference>
<dbReference type="InterPro" id="IPR046342">
    <property type="entry name" value="CBS_dom_sf"/>
</dbReference>
<dbReference type="GO" id="GO:0016020">
    <property type="term" value="C:membrane"/>
    <property type="evidence" value="ECO:0007669"/>
    <property type="project" value="UniProtKB-SubCell"/>
</dbReference>
<comment type="subcellular location">
    <subcellularLocation>
        <location evidence="1">Membrane</location>
        <topology evidence="1">Multi-pass membrane protein</topology>
    </subcellularLocation>
</comment>
<dbReference type="SUPFAM" id="SSF51206">
    <property type="entry name" value="cAMP-binding domain-like"/>
    <property type="match status" value="1"/>
</dbReference>
<dbReference type="PROSITE" id="PS50042">
    <property type="entry name" value="CNMP_BINDING_3"/>
    <property type="match status" value="1"/>
</dbReference>
<accession>A0A090M760</accession>
<dbReference type="Pfam" id="PF01595">
    <property type="entry name" value="CNNM"/>
    <property type="match status" value="1"/>
</dbReference>